<dbReference type="PANTHER" id="PTHR43798:SF33">
    <property type="entry name" value="HYDROLASE, PUTATIVE (AFU_ORTHOLOGUE AFUA_2G14860)-RELATED"/>
    <property type="match status" value="1"/>
</dbReference>
<dbReference type="Proteomes" id="UP000241639">
    <property type="component" value="Unassembled WGS sequence"/>
</dbReference>
<dbReference type="EMBL" id="PZZP01000001">
    <property type="protein sequence ID" value="PTM59768.1"/>
    <property type="molecule type" value="Genomic_DNA"/>
</dbReference>
<dbReference type="PRINTS" id="PR00111">
    <property type="entry name" value="ABHYDROLASE"/>
</dbReference>
<gene>
    <name evidence="2" type="ORF">C8J48_2399</name>
</gene>
<dbReference type="Gene3D" id="3.40.50.1820">
    <property type="entry name" value="alpha/beta hydrolase"/>
    <property type="match status" value="1"/>
</dbReference>
<dbReference type="OrthoDB" id="5513277at2"/>
<protein>
    <submittedName>
        <fullName evidence="2">Pimeloyl-ACP methyl ester carboxylesterase</fullName>
    </submittedName>
</protein>
<proteinExistence type="predicted"/>
<dbReference type="Pfam" id="PF00561">
    <property type="entry name" value="Abhydrolase_1"/>
    <property type="match status" value="1"/>
</dbReference>
<dbReference type="RefSeq" id="WP_107727011.1">
    <property type="nucleotide sequence ID" value="NZ_PZZP01000001.1"/>
</dbReference>
<name>A0A2T4ZCZ6_9BACL</name>
<dbReference type="InterPro" id="IPR050266">
    <property type="entry name" value="AB_hydrolase_sf"/>
</dbReference>
<dbReference type="InterPro" id="IPR000073">
    <property type="entry name" value="AB_hydrolase_1"/>
</dbReference>
<organism evidence="2 3">
    <name type="scientific">Desmospora activa DSM 45169</name>
    <dbReference type="NCBI Taxonomy" id="1121389"/>
    <lineage>
        <taxon>Bacteria</taxon>
        <taxon>Bacillati</taxon>
        <taxon>Bacillota</taxon>
        <taxon>Bacilli</taxon>
        <taxon>Bacillales</taxon>
        <taxon>Thermoactinomycetaceae</taxon>
        <taxon>Desmospora</taxon>
    </lineage>
</organism>
<evidence type="ECO:0000313" key="3">
    <source>
        <dbReference type="Proteomes" id="UP000241639"/>
    </source>
</evidence>
<evidence type="ECO:0000259" key="1">
    <source>
        <dbReference type="Pfam" id="PF00561"/>
    </source>
</evidence>
<accession>A0A2T4ZCZ6</accession>
<dbReference type="GO" id="GO:0016020">
    <property type="term" value="C:membrane"/>
    <property type="evidence" value="ECO:0007669"/>
    <property type="project" value="TreeGrafter"/>
</dbReference>
<comment type="caution">
    <text evidence="2">The sequence shown here is derived from an EMBL/GenBank/DDBJ whole genome shotgun (WGS) entry which is preliminary data.</text>
</comment>
<dbReference type="GO" id="GO:0047372">
    <property type="term" value="F:monoacylglycerol lipase activity"/>
    <property type="evidence" value="ECO:0007669"/>
    <property type="project" value="TreeGrafter"/>
</dbReference>
<dbReference type="GO" id="GO:0046464">
    <property type="term" value="P:acylglycerol catabolic process"/>
    <property type="evidence" value="ECO:0007669"/>
    <property type="project" value="TreeGrafter"/>
</dbReference>
<keyword evidence="3" id="KW-1185">Reference proteome</keyword>
<dbReference type="InterPro" id="IPR029058">
    <property type="entry name" value="AB_hydrolase_fold"/>
</dbReference>
<reference evidence="2 3" key="1">
    <citation type="submission" date="2018-04" db="EMBL/GenBank/DDBJ databases">
        <title>Genomic Encyclopedia of Archaeal and Bacterial Type Strains, Phase II (KMG-II): from individual species to whole genera.</title>
        <authorList>
            <person name="Goeker M."/>
        </authorList>
    </citation>
    <scope>NUCLEOTIDE SEQUENCE [LARGE SCALE GENOMIC DNA]</scope>
    <source>
        <strain evidence="2 3">DSM 45169</strain>
    </source>
</reference>
<dbReference type="AlphaFoldDB" id="A0A2T4ZCZ6"/>
<dbReference type="PANTHER" id="PTHR43798">
    <property type="entry name" value="MONOACYLGLYCEROL LIPASE"/>
    <property type="match status" value="1"/>
</dbReference>
<evidence type="ECO:0000313" key="2">
    <source>
        <dbReference type="EMBL" id="PTM59768.1"/>
    </source>
</evidence>
<feature type="domain" description="AB hydrolase-1" evidence="1">
    <location>
        <begin position="53"/>
        <end position="156"/>
    </location>
</feature>
<dbReference type="SUPFAM" id="SSF53474">
    <property type="entry name" value="alpha/beta-Hydrolases"/>
    <property type="match status" value="1"/>
</dbReference>
<sequence length="296" mass="32661">MSTTIYKSPAGEVKMMELYNKQLAKLKIEYKTTQIDTRFGSTHVIITGPEHAPPVLLFQGGNTTNPYILEKFLPLAKHFRLYAPDTVGHPGKSAQNSLSPRDTSYGKWAVDIMDGLGLAQASVVGTSWGGGILLQLGACTPERITKAVLIVPAGIANSSMRRVIKDLAIPMFLYQLFPNRKRLLQAIQPLASDPDEDTIEMVQTVFHHVKVKAEMPGNVTKEELAAFTAPTMLFAAENDIIFPANRVIPQAKKVIPNLTVAEQLNGASHLFFQSYDQLQYVQKQISDFLLHAAKES</sequence>